<evidence type="ECO:0000313" key="2">
    <source>
        <dbReference type="Proteomes" id="UP000245533"/>
    </source>
</evidence>
<dbReference type="SUPFAM" id="SSF56925">
    <property type="entry name" value="OMPA-like"/>
    <property type="match status" value="1"/>
</dbReference>
<dbReference type="RefSeq" id="WP_109643851.1">
    <property type="nucleotide sequence ID" value="NZ_QGGB01000001.1"/>
</dbReference>
<dbReference type="AlphaFoldDB" id="A0A316TUR4"/>
<gene>
    <name evidence="1" type="ORF">DDZ15_00720</name>
</gene>
<proteinExistence type="predicted"/>
<name>A0A316TUR4_9BACT</name>
<keyword evidence="2" id="KW-1185">Reference proteome</keyword>
<accession>A0A316TUR4</accession>
<organism evidence="1 2">
    <name type="scientific">Rhodohalobacter mucosus</name>
    <dbReference type="NCBI Taxonomy" id="2079485"/>
    <lineage>
        <taxon>Bacteria</taxon>
        <taxon>Pseudomonadati</taxon>
        <taxon>Balneolota</taxon>
        <taxon>Balneolia</taxon>
        <taxon>Balneolales</taxon>
        <taxon>Balneolaceae</taxon>
        <taxon>Rhodohalobacter</taxon>
    </lineage>
</organism>
<comment type="caution">
    <text evidence="1">The sequence shown here is derived from an EMBL/GenBank/DDBJ whole genome shotgun (WGS) entry which is preliminary data.</text>
</comment>
<evidence type="ECO:0008006" key="3">
    <source>
        <dbReference type="Google" id="ProtNLM"/>
    </source>
</evidence>
<dbReference type="EMBL" id="QGGB01000001">
    <property type="protein sequence ID" value="PWN08190.1"/>
    <property type="molecule type" value="Genomic_DNA"/>
</dbReference>
<reference evidence="1 2" key="1">
    <citation type="submission" date="2018-05" db="EMBL/GenBank/DDBJ databases">
        <title>Rhodohalobacter halophilus gen. nov., sp. nov., a moderately halophilic member of the family Balneolaceae.</title>
        <authorList>
            <person name="Liu Z.-W."/>
        </authorList>
    </citation>
    <scope>NUCLEOTIDE SEQUENCE [LARGE SCALE GENOMIC DNA]</scope>
    <source>
        <strain evidence="1 2">8A47</strain>
    </source>
</reference>
<sequence length="240" mass="26688">MKTLLILFTLCVSVTGVLSGQQREAGTDVIYLKNGSVIRGEILEIKENGHIRIRYSNSDELLIMVNDILRVNRDRVSTGLHYNTSGYMNRSGFEILSGTGGNTFRFASIHGLHFNPHLSAGLGIGLTPYNDPLNLIPFFADVNYRLLKANTSPYIYLKAGYNFTMKNENEDTAALNRHTGGLLINPGAGIDFNFASGFGWYIQAGYNIDQSSFEFDGWGTEVVRTDLTYRRISVGMGFTF</sequence>
<evidence type="ECO:0000313" key="1">
    <source>
        <dbReference type="EMBL" id="PWN08190.1"/>
    </source>
</evidence>
<dbReference type="OrthoDB" id="1066409at2"/>
<dbReference type="Proteomes" id="UP000245533">
    <property type="component" value="Unassembled WGS sequence"/>
</dbReference>
<dbReference type="InterPro" id="IPR011250">
    <property type="entry name" value="OMP/PagP_B-barrel"/>
</dbReference>
<protein>
    <recommendedName>
        <fullName evidence="3">Outer membrane protein beta-barrel domain-containing protein</fullName>
    </recommendedName>
</protein>